<gene>
    <name evidence="1" type="ORF">AVEN_8842_1</name>
</gene>
<name>A0A4Y2NTY3_ARAVE</name>
<comment type="caution">
    <text evidence="1">The sequence shown here is derived from an EMBL/GenBank/DDBJ whole genome shotgun (WGS) entry which is preliminary data.</text>
</comment>
<keyword evidence="2" id="KW-1185">Reference proteome</keyword>
<proteinExistence type="predicted"/>
<dbReference type="Proteomes" id="UP000499080">
    <property type="component" value="Unassembled WGS sequence"/>
</dbReference>
<organism evidence="1 2">
    <name type="scientific">Araneus ventricosus</name>
    <name type="common">Orbweaver spider</name>
    <name type="synonym">Epeira ventricosa</name>
    <dbReference type="NCBI Taxonomy" id="182803"/>
    <lineage>
        <taxon>Eukaryota</taxon>
        <taxon>Metazoa</taxon>
        <taxon>Ecdysozoa</taxon>
        <taxon>Arthropoda</taxon>
        <taxon>Chelicerata</taxon>
        <taxon>Arachnida</taxon>
        <taxon>Araneae</taxon>
        <taxon>Araneomorphae</taxon>
        <taxon>Entelegynae</taxon>
        <taxon>Araneoidea</taxon>
        <taxon>Araneidae</taxon>
        <taxon>Araneus</taxon>
    </lineage>
</organism>
<accession>A0A4Y2NTY3</accession>
<sequence>MNLVVYMSSDENSVFPQTLENPYFIPLCKIFFPLHNEIRVSGVPFTSIKMGVKDQSWAVGMEWTSDEWSPLNAVDPQPKSPVRLF</sequence>
<dbReference type="AlphaFoldDB" id="A0A4Y2NTY3"/>
<dbReference type="EMBL" id="BGPR01129173">
    <property type="protein sequence ID" value="GBN41437.1"/>
    <property type="molecule type" value="Genomic_DNA"/>
</dbReference>
<reference evidence="1 2" key="1">
    <citation type="journal article" date="2019" name="Sci. Rep.">
        <title>Orb-weaving spider Araneus ventricosus genome elucidates the spidroin gene catalogue.</title>
        <authorList>
            <person name="Kono N."/>
            <person name="Nakamura H."/>
            <person name="Ohtoshi R."/>
            <person name="Moran D.A.P."/>
            <person name="Shinohara A."/>
            <person name="Yoshida Y."/>
            <person name="Fujiwara M."/>
            <person name="Mori M."/>
            <person name="Tomita M."/>
            <person name="Arakawa K."/>
        </authorList>
    </citation>
    <scope>NUCLEOTIDE SEQUENCE [LARGE SCALE GENOMIC DNA]</scope>
</reference>
<evidence type="ECO:0000313" key="2">
    <source>
        <dbReference type="Proteomes" id="UP000499080"/>
    </source>
</evidence>
<protein>
    <submittedName>
        <fullName evidence="1">Uncharacterized protein</fullName>
    </submittedName>
</protein>
<evidence type="ECO:0000313" key="1">
    <source>
        <dbReference type="EMBL" id="GBN41437.1"/>
    </source>
</evidence>